<name>A0A7X5QT93_9GAMM</name>
<accession>A0A7X5QT93</accession>
<reference evidence="1 2" key="1">
    <citation type="journal article" date="2006" name="Int. J. Syst. Evol. Microbiol.">
        <title>Dyella yeojuensis sp. nov., isolated from greenhouse soil in Korea.</title>
        <authorList>
            <person name="Kim B.Y."/>
            <person name="Weon H.Y."/>
            <person name="Lee K.H."/>
            <person name="Seok S.J."/>
            <person name="Kwon S.W."/>
            <person name="Go S.J."/>
            <person name="Stackebrandt E."/>
        </authorList>
    </citation>
    <scope>NUCLEOTIDE SEQUENCE [LARGE SCALE GENOMIC DNA]</scope>
    <source>
        <strain evidence="1 2">DSM 17673</strain>
    </source>
</reference>
<gene>
    <name evidence="1" type="ORF">HBF32_05940</name>
</gene>
<dbReference type="EMBL" id="JAAQTL010000001">
    <property type="protein sequence ID" value="NID15008.1"/>
    <property type="molecule type" value="Genomic_DNA"/>
</dbReference>
<dbReference type="Proteomes" id="UP000518878">
    <property type="component" value="Unassembled WGS sequence"/>
</dbReference>
<keyword evidence="2" id="KW-1185">Reference proteome</keyword>
<evidence type="ECO:0000313" key="2">
    <source>
        <dbReference type="Proteomes" id="UP000518878"/>
    </source>
</evidence>
<comment type="caution">
    <text evidence="1">The sequence shown here is derived from an EMBL/GenBank/DDBJ whole genome shotgun (WGS) entry which is preliminary data.</text>
</comment>
<proteinExistence type="predicted"/>
<evidence type="ECO:0000313" key="1">
    <source>
        <dbReference type="EMBL" id="NID15008.1"/>
    </source>
</evidence>
<organism evidence="1 2">
    <name type="scientific">Luteibacter yeojuensis</name>
    <dbReference type="NCBI Taxonomy" id="345309"/>
    <lineage>
        <taxon>Bacteria</taxon>
        <taxon>Pseudomonadati</taxon>
        <taxon>Pseudomonadota</taxon>
        <taxon>Gammaproteobacteria</taxon>
        <taxon>Lysobacterales</taxon>
        <taxon>Rhodanobacteraceae</taxon>
        <taxon>Luteibacter</taxon>
    </lineage>
</organism>
<protein>
    <submittedName>
        <fullName evidence="1">MarR family transcriptional regulator</fullName>
    </submittedName>
</protein>
<sequence>MPRLRQVETPAARATDPMTSHLAAEQITASGKRGQQQAQAIAAVRAFPGMTSFELAMRTKLDRYMLARRLPECLTTGAVRKDEPRTCSITGRLATTWFPT</sequence>
<dbReference type="AlphaFoldDB" id="A0A7X5QT93"/>